<proteinExistence type="predicted"/>
<evidence type="ECO:0000256" key="1">
    <source>
        <dbReference type="SAM" id="Coils"/>
    </source>
</evidence>
<protein>
    <submittedName>
        <fullName evidence="2">Uncharacterized protein</fullName>
    </submittedName>
</protein>
<feature type="coiled-coil region" evidence="1">
    <location>
        <begin position="41"/>
        <end position="68"/>
    </location>
</feature>
<gene>
    <name evidence="2" type="ORF">LS80_009325</name>
</gene>
<evidence type="ECO:0000313" key="2">
    <source>
        <dbReference type="EMBL" id="TLD95434.1"/>
    </source>
</evidence>
<reference evidence="2 3" key="1">
    <citation type="journal article" date="2014" name="Genome Announc.">
        <title>Draft genome sequences of eight enterohepatic helicobacter species isolated from both laboratory and wild rodents.</title>
        <authorList>
            <person name="Sheh A."/>
            <person name="Shen Z."/>
            <person name="Fox J.G."/>
        </authorList>
    </citation>
    <scope>NUCLEOTIDE SEQUENCE [LARGE SCALE GENOMIC DNA]</scope>
    <source>
        <strain evidence="2 3">ATCC 49310</strain>
    </source>
</reference>
<evidence type="ECO:0000313" key="3">
    <source>
        <dbReference type="Proteomes" id="UP000029861"/>
    </source>
</evidence>
<dbReference type="Proteomes" id="UP000029861">
    <property type="component" value="Unassembled WGS sequence"/>
</dbReference>
<name>A0A4U8T7D5_9HELI</name>
<accession>A0A4U8T7D5</accession>
<dbReference type="AlphaFoldDB" id="A0A4U8T7D5"/>
<keyword evidence="1" id="KW-0175">Coiled coil</keyword>
<dbReference type="RefSeq" id="WP_034320313.1">
    <property type="nucleotide sequence ID" value="NZ_FZNF01000047.1"/>
</dbReference>
<dbReference type="EMBL" id="JRPK02000046">
    <property type="protein sequence ID" value="TLD95434.1"/>
    <property type="molecule type" value="Genomic_DNA"/>
</dbReference>
<organism evidence="2 3">
    <name type="scientific">Helicobacter trogontum</name>
    <dbReference type="NCBI Taxonomy" id="50960"/>
    <lineage>
        <taxon>Bacteria</taxon>
        <taxon>Pseudomonadati</taxon>
        <taxon>Campylobacterota</taxon>
        <taxon>Epsilonproteobacteria</taxon>
        <taxon>Campylobacterales</taxon>
        <taxon>Helicobacteraceae</taxon>
        <taxon>Helicobacter</taxon>
    </lineage>
</organism>
<comment type="caution">
    <text evidence="2">The sequence shown here is derived from an EMBL/GenBank/DDBJ whole genome shotgun (WGS) entry which is preliminary data.</text>
</comment>
<sequence>MSNFDLDDFIFELSCNIESAICLYFEAITCQNKETMENMLRIEMLKAIETTREKLEKLKTQKNSQKIEKELDMNTCRYSKLLEDLKQCTELITCDIDEMVLELSKREKKALIEVIDIFENIFMHFEDTDSLRYYLDDED</sequence>